<dbReference type="InterPro" id="IPR017871">
    <property type="entry name" value="ABC_transporter-like_CS"/>
</dbReference>
<feature type="transmembrane region" description="Helical" evidence="9">
    <location>
        <begin position="59"/>
        <end position="77"/>
    </location>
</feature>
<dbReference type="SUPFAM" id="SSF52540">
    <property type="entry name" value="P-loop containing nucleoside triphosphate hydrolases"/>
    <property type="match status" value="1"/>
</dbReference>
<evidence type="ECO:0000256" key="5">
    <source>
        <dbReference type="ARBA" id="ARBA00022741"/>
    </source>
</evidence>
<dbReference type="PROSITE" id="PS50893">
    <property type="entry name" value="ABC_TRANSPORTER_2"/>
    <property type="match status" value="1"/>
</dbReference>
<evidence type="ECO:0000256" key="7">
    <source>
        <dbReference type="ARBA" id="ARBA00022989"/>
    </source>
</evidence>
<dbReference type="Gene3D" id="1.20.1560.10">
    <property type="entry name" value="ABC transporter type 1, transmembrane domain"/>
    <property type="match status" value="1"/>
</dbReference>
<dbReference type="RefSeq" id="WP_121214957.1">
    <property type="nucleotide sequence ID" value="NZ_JBBYAI010000001.1"/>
</dbReference>
<dbReference type="FunFam" id="1.20.1560.10:FF:000011">
    <property type="entry name" value="Multidrug ABC transporter ATP-binding protein"/>
    <property type="match status" value="1"/>
</dbReference>
<comment type="caution">
    <text evidence="12">The sequence shown here is derived from an EMBL/GenBank/DDBJ whole genome shotgun (WGS) entry which is preliminary data.</text>
</comment>
<evidence type="ECO:0000259" key="10">
    <source>
        <dbReference type="PROSITE" id="PS50893"/>
    </source>
</evidence>
<evidence type="ECO:0000259" key="11">
    <source>
        <dbReference type="PROSITE" id="PS50929"/>
    </source>
</evidence>
<keyword evidence="13" id="KW-1185">Reference proteome</keyword>
<comment type="subcellular location">
    <subcellularLocation>
        <location evidence="1">Cell membrane</location>
        <topology evidence="1">Multi-pass membrane protein</topology>
    </subcellularLocation>
</comment>
<dbReference type="GO" id="GO:0005524">
    <property type="term" value="F:ATP binding"/>
    <property type="evidence" value="ECO:0007669"/>
    <property type="project" value="UniProtKB-KW"/>
</dbReference>
<dbReference type="InterPro" id="IPR039421">
    <property type="entry name" value="Type_1_exporter"/>
</dbReference>
<keyword evidence="2" id="KW-0813">Transport</keyword>
<protein>
    <submittedName>
        <fullName evidence="12">ATP-binding cassette domain-containing protein</fullName>
    </submittedName>
</protein>
<feature type="transmembrane region" description="Helical" evidence="9">
    <location>
        <begin position="135"/>
        <end position="154"/>
    </location>
</feature>
<dbReference type="Pfam" id="PF00005">
    <property type="entry name" value="ABC_tran"/>
    <property type="match status" value="1"/>
</dbReference>
<evidence type="ECO:0000256" key="9">
    <source>
        <dbReference type="SAM" id="Phobius"/>
    </source>
</evidence>
<dbReference type="PROSITE" id="PS00211">
    <property type="entry name" value="ABC_TRANSPORTER_1"/>
    <property type="match status" value="1"/>
</dbReference>
<dbReference type="GO" id="GO:0015421">
    <property type="term" value="F:ABC-type oligopeptide transporter activity"/>
    <property type="evidence" value="ECO:0007669"/>
    <property type="project" value="TreeGrafter"/>
</dbReference>
<dbReference type="Gene3D" id="3.40.50.300">
    <property type="entry name" value="P-loop containing nucleotide triphosphate hydrolases"/>
    <property type="match status" value="1"/>
</dbReference>
<evidence type="ECO:0000256" key="2">
    <source>
        <dbReference type="ARBA" id="ARBA00022448"/>
    </source>
</evidence>
<dbReference type="InterPro" id="IPR003439">
    <property type="entry name" value="ABC_transporter-like_ATP-bd"/>
</dbReference>
<dbReference type="InterPro" id="IPR003593">
    <property type="entry name" value="AAA+_ATPase"/>
</dbReference>
<dbReference type="SUPFAM" id="SSF90123">
    <property type="entry name" value="ABC transporter transmembrane region"/>
    <property type="match status" value="1"/>
</dbReference>
<dbReference type="OrthoDB" id="9770415at2"/>
<feature type="transmembrane region" description="Helical" evidence="9">
    <location>
        <begin position="243"/>
        <end position="268"/>
    </location>
</feature>
<feature type="transmembrane region" description="Helical" evidence="9">
    <location>
        <begin position="160"/>
        <end position="178"/>
    </location>
</feature>
<dbReference type="InterPro" id="IPR027417">
    <property type="entry name" value="P-loop_NTPase"/>
</dbReference>
<evidence type="ECO:0000313" key="12">
    <source>
        <dbReference type="EMBL" id="RKQ15472.1"/>
    </source>
</evidence>
<feature type="transmembrane region" description="Helical" evidence="9">
    <location>
        <begin position="20"/>
        <end position="39"/>
    </location>
</feature>
<keyword evidence="8 9" id="KW-0472">Membrane</keyword>
<dbReference type="Proteomes" id="UP000272238">
    <property type="component" value="Unassembled WGS sequence"/>
</dbReference>
<feature type="domain" description="ABC transmembrane type-1" evidence="11">
    <location>
        <begin position="19"/>
        <end position="303"/>
    </location>
</feature>
<name>A0A494Z0G7_9BACL</name>
<dbReference type="GO" id="GO:0016887">
    <property type="term" value="F:ATP hydrolysis activity"/>
    <property type="evidence" value="ECO:0007669"/>
    <property type="project" value="InterPro"/>
</dbReference>
<dbReference type="EMBL" id="RBZN01000029">
    <property type="protein sequence ID" value="RKQ15472.1"/>
    <property type="molecule type" value="Genomic_DNA"/>
</dbReference>
<evidence type="ECO:0000256" key="4">
    <source>
        <dbReference type="ARBA" id="ARBA00022692"/>
    </source>
</evidence>
<dbReference type="InterPro" id="IPR036640">
    <property type="entry name" value="ABC1_TM_sf"/>
</dbReference>
<evidence type="ECO:0000256" key="6">
    <source>
        <dbReference type="ARBA" id="ARBA00022840"/>
    </source>
</evidence>
<evidence type="ECO:0000256" key="8">
    <source>
        <dbReference type="ARBA" id="ARBA00023136"/>
    </source>
</evidence>
<dbReference type="PANTHER" id="PTHR43394">
    <property type="entry name" value="ATP-DEPENDENT PERMEASE MDL1, MITOCHONDRIAL"/>
    <property type="match status" value="1"/>
</dbReference>
<evidence type="ECO:0000256" key="3">
    <source>
        <dbReference type="ARBA" id="ARBA00022475"/>
    </source>
</evidence>
<feature type="domain" description="ABC transporter" evidence="10">
    <location>
        <begin position="337"/>
        <end position="571"/>
    </location>
</feature>
<feature type="transmembrane region" description="Helical" evidence="9">
    <location>
        <begin position="280"/>
        <end position="301"/>
    </location>
</feature>
<evidence type="ECO:0000313" key="13">
    <source>
        <dbReference type="Proteomes" id="UP000272238"/>
    </source>
</evidence>
<dbReference type="InterPro" id="IPR011527">
    <property type="entry name" value="ABC1_TM_dom"/>
</dbReference>
<dbReference type="CDD" id="cd18541">
    <property type="entry name" value="ABC_6TM_TmrB_like"/>
    <property type="match status" value="1"/>
</dbReference>
<proteinExistence type="predicted"/>
<dbReference type="FunFam" id="3.40.50.300:FF:000221">
    <property type="entry name" value="Multidrug ABC transporter ATP-binding protein"/>
    <property type="match status" value="1"/>
</dbReference>
<keyword evidence="6 12" id="KW-0067">ATP-binding</keyword>
<dbReference type="Pfam" id="PF00664">
    <property type="entry name" value="ABC_membrane"/>
    <property type="match status" value="1"/>
</dbReference>
<evidence type="ECO:0000256" key="1">
    <source>
        <dbReference type="ARBA" id="ARBA00004651"/>
    </source>
</evidence>
<dbReference type="SMART" id="SM00382">
    <property type="entry name" value="AAA"/>
    <property type="match status" value="1"/>
</dbReference>
<reference evidence="12 13" key="1">
    <citation type="journal article" date="2016" name="Antonie Van Leeuwenhoek">
        <title>Lysinibacillus endophyticus sp. nov., an indole-3-acetic acid producing endophytic bacterium isolated from corn root (Zea mays cv. Xinken-5).</title>
        <authorList>
            <person name="Yu J."/>
            <person name="Guan X."/>
            <person name="Liu C."/>
            <person name="Xiang W."/>
            <person name="Yu Z."/>
            <person name="Liu X."/>
            <person name="Wang G."/>
        </authorList>
    </citation>
    <scope>NUCLEOTIDE SEQUENCE [LARGE SCALE GENOMIC DNA]</scope>
    <source>
        <strain evidence="12 13">DSM 100506</strain>
    </source>
</reference>
<gene>
    <name evidence="12" type="ORF">D8M03_11650</name>
</gene>
<accession>A0A494Z0G7</accession>
<dbReference type="PROSITE" id="PS50929">
    <property type="entry name" value="ABC_TM1F"/>
    <property type="match status" value="1"/>
</dbReference>
<dbReference type="GO" id="GO:0005886">
    <property type="term" value="C:plasma membrane"/>
    <property type="evidence" value="ECO:0007669"/>
    <property type="project" value="UniProtKB-SubCell"/>
</dbReference>
<keyword evidence="7 9" id="KW-1133">Transmembrane helix</keyword>
<dbReference type="PANTHER" id="PTHR43394:SF1">
    <property type="entry name" value="ATP-BINDING CASSETTE SUB-FAMILY B MEMBER 10, MITOCHONDRIAL"/>
    <property type="match status" value="1"/>
</dbReference>
<keyword evidence="4 9" id="KW-0812">Transmembrane</keyword>
<keyword evidence="3" id="KW-1003">Cell membrane</keyword>
<organism evidence="12 13">
    <name type="scientific">Ureibacillus endophyticus</name>
    <dbReference type="NCBI Taxonomy" id="1978490"/>
    <lineage>
        <taxon>Bacteria</taxon>
        <taxon>Bacillati</taxon>
        <taxon>Bacillota</taxon>
        <taxon>Bacilli</taxon>
        <taxon>Bacillales</taxon>
        <taxon>Caryophanaceae</taxon>
        <taxon>Ureibacillus</taxon>
    </lineage>
</organism>
<sequence length="586" mass="65781">MKVFLRLNWFFKERKKEYIIGILMLTIVGILILIPPKIIGYVIDEIGSQTLTVQSLLKWIAIIIAVALAMYVMRYYWRMMIFGSSNYLAKILREKLFRHFTKMSSSFYQERRIGDLMAHATNDVSAVQQTAGGGVLMLFDSIVTGGFVILAMAITIDWRLTLIALIPMPFMALSTSYYGKLLHERFGVAQAAFSDLNDKTQESITGIKVIKTFGQHEEDIDDFTRLSENVVSKNMKVARIDSLFDPTISLIVGISFLLSLGFGAKFIVDGQMTIGDLVAFNTYLGLLVWPMLAFGLLFNILERGLASYDRIQQLLSTPVEIDDKEGALDIRPAGDIVFNVDEFKFPGEQKSSLKNVHFTLKQGQTLGIVGKTGAGKTAILKLLLREFEGYKGEIYFGQHKIDDYKMNRLKEAIGYVPQEHFLFSTTIYNNIAFSNIDASKERVEHVAKLANIHQDILAFSDGYQTIVGERGVSLSGGQKQRISIARALLTNPELLILDDSLSAVDAKTEEAILQALKEERQEATTIITSHRLSAIEHAHLILVLEEGTIVEQGTHEQLMALKGKYYEMYQLQQLERLVEKGGAADE</sequence>
<keyword evidence="5" id="KW-0547">Nucleotide-binding</keyword>
<dbReference type="AlphaFoldDB" id="A0A494Z0G7"/>